<sequence>MVTTVSGKPISGQASTSDIRSNAGGNRNTGRWVGPDVLLLLDEEDVANSQCARPV</sequence>
<feature type="region of interest" description="Disordered" evidence="1">
    <location>
        <begin position="1"/>
        <end position="32"/>
    </location>
</feature>
<dbReference type="EMBL" id="JAGGMS010000001">
    <property type="protein sequence ID" value="MBP2182826.1"/>
    <property type="molecule type" value="Genomic_DNA"/>
</dbReference>
<evidence type="ECO:0000256" key="1">
    <source>
        <dbReference type="SAM" id="MobiDB-lite"/>
    </source>
</evidence>
<gene>
    <name evidence="2" type="ORF">JOM49_004352</name>
</gene>
<feature type="compositionally biased region" description="Polar residues" evidence="1">
    <location>
        <begin position="1"/>
        <end position="29"/>
    </location>
</feature>
<dbReference type="Proteomes" id="UP000741013">
    <property type="component" value="Unassembled WGS sequence"/>
</dbReference>
<protein>
    <submittedName>
        <fullName evidence="2">Uncharacterized protein</fullName>
    </submittedName>
</protein>
<reference evidence="2 3" key="1">
    <citation type="submission" date="2021-03" db="EMBL/GenBank/DDBJ databases">
        <title>Sequencing the genomes of 1000 actinobacteria strains.</title>
        <authorList>
            <person name="Klenk H.-P."/>
        </authorList>
    </citation>
    <scope>NUCLEOTIDE SEQUENCE [LARGE SCALE GENOMIC DNA]</scope>
    <source>
        <strain evidence="2 3">DSM 45510</strain>
    </source>
</reference>
<evidence type="ECO:0000313" key="3">
    <source>
        <dbReference type="Proteomes" id="UP000741013"/>
    </source>
</evidence>
<dbReference type="RefSeq" id="WP_209666079.1">
    <property type="nucleotide sequence ID" value="NZ_JAGGMS010000001.1"/>
</dbReference>
<accession>A0ABS4PTS2</accession>
<evidence type="ECO:0000313" key="2">
    <source>
        <dbReference type="EMBL" id="MBP2182826.1"/>
    </source>
</evidence>
<proteinExistence type="predicted"/>
<organism evidence="2 3">
    <name type="scientific">Amycolatopsis magusensis</name>
    <dbReference type="NCBI Taxonomy" id="882444"/>
    <lineage>
        <taxon>Bacteria</taxon>
        <taxon>Bacillati</taxon>
        <taxon>Actinomycetota</taxon>
        <taxon>Actinomycetes</taxon>
        <taxon>Pseudonocardiales</taxon>
        <taxon>Pseudonocardiaceae</taxon>
        <taxon>Amycolatopsis</taxon>
    </lineage>
</organism>
<name>A0ABS4PTS2_9PSEU</name>
<keyword evidence="3" id="KW-1185">Reference proteome</keyword>
<comment type="caution">
    <text evidence="2">The sequence shown here is derived from an EMBL/GenBank/DDBJ whole genome shotgun (WGS) entry which is preliminary data.</text>
</comment>